<dbReference type="RefSeq" id="WP_079665595.1">
    <property type="nucleotide sequence ID" value="NZ_FUYZ01000001.1"/>
</dbReference>
<keyword evidence="2" id="KW-1185">Reference proteome</keyword>
<dbReference type="GO" id="GO:0005975">
    <property type="term" value="P:carbohydrate metabolic process"/>
    <property type="evidence" value="ECO:0007669"/>
    <property type="project" value="InterPro"/>
</dbReference>
<protein>
    <recommendedName>
        <fullName evidence="3">Polysaccharide deacetylase</fullName>
    </recommendedName>
</protein>
<dbReference type="EMBL" id="FUYZ01000001">
    <property type="protein sequence ID" value="SKB62306.1"/>
    <property type="molecule type" value="Genomic_DNA"/>
</dbReference>
<organism evidence="1 2">
    <name type="scientific">Soonwooa buanensis</name>
    <dbReference type="NCBI Taxonomy" id="619805"/>
    <lineage>
        <taxon>Bacteria</taxon>
        <taxon>Pseudomonadati</taxon>
        <taxon>Bacteroidota</taxon>
        <taxon>Flavobacteriia</taxon>
        <taxon>Flavobacteriales</taxon>
        <taxon>Weeksellaceae</taxon>
        <taxon>Chryseobacterium group</taxon>
        <taxon>Soonwooa</taxon>
    </lineage>
</organism>
<sequence length="251" mass="29571">MLLLSFNLTIPFGEDRANPNLDDETLIASLEQNLEIILQNLEIYSTLVTFFVEVKIAERLSKTLKKLASAGHEVALYNISSSVADIEIVKNNLEDQLQKSVRGLRQKILRLPNKDIKNLGFSYVSDIEHSNIGFVFRRLKKEKTQLYYDDNLVIVPESLSPYSQLPFNDYVFQMTPLQFYENMILETLQNEDYVQIYMNAWQFYEKEDLPYKFPFYKKYNLGKKFEDKLIAFLEFVNEKEIATSRMKDYLF</sequence>
<gene>
    <name evidence="1" type="ORF">SAMN05660477_00292</name>
</gene>
<name>A0A1T5CSH4_9FLAO</name>
<dbReference type="STRING" id="619805.SAMN05660477_00292"/>
<evidence type="ECO:0000313" key="2">
    <source>
        <dbReference type="Proteomes" id="UP000191112"/>
    </source>
</evidence>
<reference evidence="1 2" key="1">
    <citation type="submission" date="2017-02" db="EMBL/GenBank/DDBJ databases">
        <authorList>
            <person name="Peterson S.W."/>
        </authorList>
    </citation>
    <scope>NUCLEOTIDE SEQUENCE [LARGE SCALE GENOMIC DNA]</scope>
    <source>
        <strain evidence="1 2">DSM 22323</strain>
    </source>
</reference>
<evidence type="ECO:0008006" key="3">
    <source>
        <dbReference type="Google" id="ProtNLM"/>
    </source>
</evidence>
<dbReference type="Gene3D" id="3.20.20.370">
    <property type="entry name" value="Glycoside hydrolase/deacetylase"/>
    <property type="match status" value="1"/>
</dbReference>
<dbReference type="InterPro" id="IPR011330">
    <property type="entry name" value="Glyco_hydro/deAcase_b/a-brl"/>
</dbReference>
<dbReference type="SUPFAM" id="SSF88713">
    <property type="entry name" value="Glycoside hydrolase/deacetylase"/>
    <property type="match status" value="1"/>
</dbReference>
<dbReference type="Proteomes" id="UP000191112">
    <property type="component" value="Unassembled WGS sequence"/>
</dbReference>
<dbReference type="AlphaFoldDB" id="A0A1T5CSH4"/>
<evidence type="ECO:0000313" key="1">
    <source>
        <dbReference type="EMBL" id="SKB62306.1"/>
    </source>
</evidence>
<proteinExistence type="predicted"/>
<accession>A0A1T5CSH4</accession>
<dbReference type="OrthoDB" id="1273893at2"/>